<keyword evidence="5" id="KW-0128">Catecholamine metabolism</keyword>
<dbReference type="InterPro" id="IPR002935">
    <property type="entry name" value="SAM_O-MeTrfase"/>
</dbReference>
<dbReference type="SUPFAM" id="SSF53335">
    <property type="entry name" value="S-adenosyl-L-methionine-dependent methyltransferases"/>
    <property type="match status" value="1"/>
</dbReference>
<dbReference type="PANTHER" id="PTHR43836">
    <property type="entry name" value="CATECHOL O-METHYLTRANSFERASE 1-RELATED"/>
    <property type="match status" value="1"/>
</dbReference>
<keyword evidence="8" id="KW-1185">Reference proteome</keyword>
<dbReference type="AlphaFoldDB" id="A0A7R8A1S7"/>
<reference evidence="7" key="1">
    <citation type="submission" date="2021-01" db="EMBL/GenBank/DDBJ databases">
        <authorList>
            <consortium name="Aspergillus luchuensis mut. kawachii IFO 4304 genome sequencing consortium"/>
            <person name="Kazuki M."/>
            <person name="Futagami T."/>
        </authorList>
    </citation>
    <scope>NUCLEOTIDE SEQUENCE</scope>
    <source>
        <strain evidence="7">IFO 4308</strain>
    </source>
</reference>
<dbReference type="GO" id="GO:0006584">
    <property type="term" value="P:catecholamine metabolic process"/>
    <property type="evidence" value="ECO:0007669"/>
    <property type="project" value="UniProtKB-KW"/>
</dbReference>
<name>A0A7R8A1S7_ASPKA</name>
<evidence type="ECO:0000313" key="8">
    <source>
        <dbReference type="Proteomes" id="UP000661280"/>
    </source>
</evidence>
<keyword evidence="2" id="KW-0489">Methyltransferase</keyword>
<dbReference type="PANTHER" id="PTHR43836:SF2">
    <property type="entry name" value="CATECHOL O-METHYLTRANSFERASE 1-RELATED"/>
    <property type="match status" value="1"/>
</dbReference>
<evidence type="ECO:0000256" key="3">
    <source>
        <dbReference type="ARBA" id="ARBA00022679"/>
    </source>
</evidence>
<dbReference type="EC" id="2.1.1.6" evidence="1"/>
<evidence type="ECO:0000256" key="6">
    <source>
        <dbReference type="ARBA" id="ARBA00023453"/>
    </source>
</evidence>
<reference evidence="7" key="2">
    <citation type="submission" date="2021-02" db="EMBL/GenBank/DDBJ databases">
        <title>Aspergillus luchuensis mut. kawachii IFO 4304 genome sequence.</title>
        <authorList>
            <person name="Mori K."/>
            <person name="Kadooka C."/>
            <person name="Goto M."/>
            <person name="Futagami T."/>
        </authorList>
    </citation>
    <scope>NUCLEOTIDE SEQUENCE</scope>
    <source>
        <strain evidence="7">IFO 4308</strain>
    </source>
</reference>
<evidence type="ECO:0000256" key="5">
    <source>
        <dbReference type="ARBA" id="ARBA00022939"/>
    </source>
</evidence>
<evidence type="ECO:0000256" key="4">
    <source>
        <dbReference type="ARBA" id="ARBA00022691"/>
    </source>
</evidence>
<dbReference type="InterPro" id="IPR029063">
    <property type="entry name" value="SAM-dependent_MTases_sf"/>
</dbReference>
<dbReference type="Proteomes" id="UP000661280">
    <property type="component" value="Chromosome 5"/>
</dbReference>
<dbReference type="GO" id="GO:0032259">
    <property type="term" value="P:methylation"/>
    <property type="evidence" value="ECO:0007669"/>
    <property type="project" value="UniProtKB-KW"/>
</dbReference>
<dbReference type="OrthoDB" id="186626at2759"/>
<evidence type="ECO:0000256" key="2">
    <source>
        <dbReference type="ARBA" id="ARBA00022603"/>
    </source>
</evidence>
<proteinExistence type="inferred from homology"/>
<evidence type="ECO:0000313" key="7">
    <source>
        <dbReference type="EMBL" id="BCS01118.1"/>
    </source>
</evidence>
<evidence type="ECO:0000256" key="1">
    <source>
        <dbReference type="ARBA" id="ARBA00012880"/>
    </source>
</evidence>
<dbReference type="KEGG" id="aluc:AKAW2_51459S"/>
<comment type="similarity">
    <text evidence="6">Belongs to the class I-like SAM-binding methyltransferase superfamily. Cation-dependent O-methyltransferase family.</text>
</comment>
<dbReference type="PROSITE" id="PS51682">
    <property type="entry name" value="SAM_OMT_I"/>
    <property type="match status" value="1"/>
</dbReference>
<dbReference type="Gene3D" id="3.40.50.150">
    <property type="entry name" value="Vaccinia Virus protein VP39"/>
    <property type="match status" value="1"/>
</dbReference>
<dbReference type="GeneID" id="64962439"/>
<dbReference type="EMBL" id="AP024429">
    <property type="protein sequence ID" value="BCS01118.1"/>
    <property type="molecule type" value="Genomic_DNA"/>
</dbReference>
<organism evidence="7 8">
    <name type="scientific">Aspergillus kawachii</name>
    <name type="common">White koji mold</name>
    <name type="synonym">Aspergillus awamori var. kawachi</name>
    <dbReference type="NCBI Taxonomy" id="1069201"/>
    <lineage>
        <taxon>Eukaryota</taxon>
        <taxon>Fungi</taxon>
        <taxon>Dikarya</taxon>
        <taxon>Ascomycota</taxon>
        <taxon>Pezizomycotina</taxon>
        <taxon>Eurotiomycetes</taxon>
        <taxon>Eurotiomycetidae</taxon>
        <taxon>Eurotiales</taxon>
        <taxon>Aspergillaceae</taxon>
        <taxon>Aspergillus</taxon>
        <taxon>Aspergillus subgen. Circumdati</taxon>
    </lineage>
</organism>
<dbReference type="RefSeq" id="XP_041544880.1">
    <property type="nucleotide sequence ID" value="XM_041691391.1"/>
</dbReference>
<accession>A0A7R8A1S7</accession>
<protein>
    <recommendedName>
        <fullName evidence="1">catechol O-methyltransferase</fullName>
        <ecNumber evidence="1">2.1.1.6</ecNumber>
    </recommendedName>
</protein>
<sequence length="249" mass="27460">MRDKQDVNEYIVLLDEKPVSLCKSESHDTLEVSLLKYIYSHPSLPQIRGNPSALLAFIDEFAAKQAFFISLGPDKAKKLSTLFADEKPKVVVELGTYVGYSAIMFADAMRQAAGGSSTGLRLWSLEADPLIASIAMNFIELAGLSDIAKVVVGPADESLKRLNAEGKLPSVDLMFIDHIKDLYVPDLELSERLGFLHPGSLILADNVVHPGAPAYREFVRGSSKYESWGMKCLLFPEDIVDEIEISRVK</sequence>
<dbReference type="GO" id="GO:0008171">
    <property type="term" value="F:O-methyltransferase activity"/>
    <property type="evidence" value="ECO:0007669"/>
    <property type="project" value="InterPro"/>
</dbReference>
<keyword evidence="3" id="KW-0808">Transferase</keyword>
<gene>
    <name evidence="7" type="ORF">AKAW2_51459S</name>
</gene>
<keyword evidence="4" id="KW-0949">S-adenosyl-L-methionine</keyword>
<dbReference type="Pfam" id="PF01596">
    <property type="entry name" value="Methyltransf_3"/>
    <property type="match status" value="1"/>
</dbReference>